<accession>A0A411YJG4</accession>
<evidence type="ECO:0000256" key="2">
    <source>
        <dbReference type="ARBA" id="ARBA00022679"/>
    </source>
</evidence>
<comment type="similarity">
    <text evidence="1">Belongs to the carbohydrate kinase PfkB family.</text>
</comment>
<dbReference type="Pfam" id="PF00294">
    <property type="entry name" value="PfkB"/>
    <property type="match status" value="1"/>
</dbReference>
<name>A0A411YJG4_9ACTN</name>
<dbReference type="InterPro" id="IPR002173">
    <property type="entry name" value="Carboh/pur_kinase_PfkB_CS"/>
</dbReference>
<dbReference type="OrthoDB" id="9779730at2"/>
<dbReference type="RefSeq" id="WP_131156356.1">
    <property type="nucleotide sequence ID" value="NZ_CP036402.1"/>
</dbReference>
<dbReference type="Proteomes" id="UP000291469">
    <property type="component" value="Chromosome"/>
</dbReference>
<dbReference type="KEGG" id="erz:ER308_18510"/>
<dbReference type="SUPFAM" id="SSF53613">
    <property type="entry name" value="Ribokinase-like"/>
    <property type="match status" value="1"/>
</dbReference>
<keyword evidence="2" id="KW-0808">Transferase</keyword>
<gene>
    <name evidence="5" type="ORF">ER308_18510</name>
</gene>
<dbReference type="PANTHER" id="PTHR43085:SF46">
    <property type="entry name" value="ADENOSINE KINASE"/>
    <property type="match status" value="1"/>
</dbReference>
<dbReference type="EMBL" id="CP036402">
    <property type="protein sequence ID" value="QBI21363.1"/>
    <property type="molecule type" value="Genomic_DNA"/>
</dbReference>
<organism evidence="5 6">
    <name type="scientific">Egibacter rhizosphaerae</name>
    <dbReference type="NCBI Taxonomy" id="1670831"/>
    <lineage>
        <taxon>Bacteria</taxon>
        <taxon>Bacillati</taxon>
        <taxon>Actinomycetota</taxon>
        <taxon>Nitriliruptoria</taxon>
        <taxon>Egibacterales</taxon>
        <taxon>Egibacteraceae</taxon>
        <taxon>Egibacter</taxon>
    </lineage>
</organism>
<protein>
    <submittedName>
        <fullName evidence="5">Carbohydrate kinase family protein</fullName>
    </submittedName>
</protein>
<keyword evidence="3 5" id="KW-0418">Kinase</keyword>
<dbReference type="Gene3D" id="3.40.1190.20">
    <property type="match status" value="1"/>
</dbReference>
<dbReference type="AlphaFoldDB" id="A0A411YJG4"/>
<evidence type="ECO:0000313" key="5">
    <source>
        <dbReference type="EMBL" id="QBI21363.1"/>
    </source>
</evidence>
<dbReference type="PANTHER" id="PTHR43085">
    <property type="entry name" value="HEXOKINASE FAMILY MEMBER"/>
    <property type="match status" value="1"/>
</dbReference>
<dbReference type="InterPro" id="IPR011611">
    <property type="entry name" value="PfkB_dom"/>
</dbReference>
<evidence type="ECO:0000256" key="1">
    <source>
        <dbReference type="ARBA" id="ARBA00010688"/>
    </source>
</evidence>
<evidence type="ECO:0000313" key="6">
    <source>
        <dbReference type="Proteomes" id="UP000291469"/>
    </source>
</evidence>
<evidence type="ECO:0000259" key="4">
    <source>
        <dbReference type="Pfam" id="PF00294"/>
    </source>
</evidence>
<feature type="domain" description="Carbohydrate kinase PfkB" evidence="4">
    <location>
        <begin position="28"/>
        <end position="299"/>
    </location>
</feature>
<proteinExistence type="inferred from homology"/>
<evidence type="ECO:0000256" key="3">
    <source>
        <dbReference type="ARBA" id="ARBA00022777"/>
    </source>
</evidence>
<dbReference type="GO" id="GO:0016301">
    <property type="term" value="F:kinase activity"/>
    <property type="evidence" value="ECO:0007669"/>
    <property type="project" value="UniProtKB-KW"/>
</dbReference>
<dbReference type="InterPro" id="IPR050306">
    <property type="entry name" value="PfkB_Carbo_kinase"/>
</dbReference>
<dbReference type="InterPro" id="IPR029056">
    <property type="entry name" value="Ribokinase-like"/>
</dbReference>
<dbReference type="CDD" id="cd01942">
    <property type="entry name" value="ribokinase_group_A"/>
    <property type="match status" value="1"/>
</dbReference>
<dbReference type="PROSITE" id="PS00583">
    <property type="entry name" value="PFKB_KINASES_1"/>
    <property type="match status" value="1"/>
</dbReference>
<sequence>MRIAVSGSIATDYLMSFPGRFTDQLVADQLDRVSLSFLISDLEIRRGGVAANISFGMGQLGLSPLLVGAVGRDFFNEYEPHLAAHGVDTSAVRVSEQQHTAMFLCTTDETEQNQIASFYPGAMSEAAQIDLDELARSHGEPDLVVVCPNDPGAMARHTREALEAGWQVAADPSQQLPRLEGDGVRELVDGATYLLSNDYEAALIEEKSGWSTAEVLKRVDLRVTTYGPQGCVIQREGEEPIEVPVVPPLPDAKLEPTGVGDAFRAGFLAGVGQDLPLERSAQIGSLVATLTLESVGPQEYRLRGNGALDRFARAYGDDAVADAEALLGEDTALAAGGDR</sequence>
<keyword evidence="6" id="KW-1185">Reference proteome</keyword>
<reference evidence="5 6" key="1">
    <citation type="submission" date="2019-01" db="EMBL/GenBank/DDBJ databases">
        <title>Egibacter rhizosphaerae EGI 80759T.</title>
        <authorList>
            <person name="Chen D.-D."/>
            <person name="Tian Y."/>
            <person name="Jiao J.-Y."/>
            <person name="Zhang X.-T."/>
            <person name="Zhang Y.-G."/>
            <person name="Zhang Y."/>
            <person name="Xiao M."/>
            <person name="Shu W.-S."/>
            <person name="Li W.-J."/>
        </authorList>
    </citation>
    <scope>NUCLEOTIDE SEQUENCE [LARGE SCALE GENOMIC DNA]</scope>
    <source>
        <strain evidence="5 6">EGI 80759</strain>
    </source>
</reference>